<dbReference type="InterPro" id="IPR001841">
    <property type="entry name" value="Znf_RING"/>
</dbReference>
<accession>A0AAD6X7X4</accession>
<keyword evidence="1" id="KW-0862">Zinc</keyword>
<organism evidence="4 5">
    <name type="scientific">Mycena alexandri</name>
    <dbReference type="NCBI Taxonomy" id="1745969"/>
    <lineage>
        <taxon>Eukaryota</taxon>
        <taxon>Fungi</taxon>
        <taxon>Dikarya</taxon>
        <taxon>Basidiomycota</taxon>
        <taxon>Agaricomycotina</taxon>
        <taxon>Agaricomycetes</taxon>
        <taxon>Agaricomycetidae</taxon>
        <taxon>Agaricales</taxon>
        <taxon>Marasmiineae</taxon>
        <taxon>Mycenaceae</taxon>
        <taxon>Mycena</taxon>
    </lineage>
</organism>
<dbReference type="GO" id="GO:0008270">
    <property type="term" value="F:zinc ion binding"/>
    <property type="evidence" value="ECO:0007669"/>
    <property type="project" value="UniProtKB-KW"/>
</dbReference>
<dbReference type="InterPro" id="IPR051438">
    <property type="entry name" value="RNF_E3_ubiq-protein_ligase"/>
</dbReference>
<dbReference type="GO" id="GO:0006511">
    <property type="term" value="P:ubiquitin-dependent protein catabolic process"/>
    <property type="evidence" value="ECO:0007669"/>
    <property type="project" value="TreeGrafter"/>
</dbReference>
<name>A0AAD6X7X4_9AGAR</name>
<feature type="compositionally biased region" description="Low complexity" evidence="2">
    <location>
        <begin position="11"/>
        <end position="24"/>
    </location>
</feature>
<dbReference type="PANTHER" id="PTHR46016">
    <property type="entry name" value="ZINC FINGER, RING/FYVE/PHD-TYPE"/>
    <property type="match status" value="1"/>
</dbReference>
<dbReference type="GO" id="GO:0000209">
    <property type="term" value="P:protein polyubiquitination"/>
    <property type="evidence" value="ECO:0007669"/>
    <property type="project" value="TreeGrafter"/>
</dbReference>
<gene>
    <name evidence="4" type="ORF">C8F04DRAFT_1182331</name>
</gene>
<dbReference type="AlphaFoldDB" id="A0AAD6X7X4"/>
<dbReference type="Gene3D" id="3.30.40.10">
    <property type="entry name" value="Zinc/RING finger domain, C3HC4 (zinc finger)"/>
    <property type="match status" value="1"/>
</dbReference>
<dbReference type="Proteomes" id="UP001218188">
    <property type="component" value="Unassembled WGS sequence"/>
</dbReference>
<dbReference type="GO" id="GO:0061630">
    <property type="term" value="F:ubiquitin protein ligase activity"/>
    <property type="evidence" value="ECO:0007669"/>
    <property type="project" value="TreeGrafter"/>
</dbReference>
<proteinExistence type="predicted"/>
<dbReference type="SMART" id="SM00184">
    <property type="entry name" value="RING"/>
    <property type="match status" value="1"/>
</dbReference>
<evidence type="ECO:0000256" key="1">
    <source>
        <dbReference type="PROSITE-ProRule" id="PRU00175"/>
    </source>
</evidence>
<dbReference type="EMBL" id="JARJCM010000050">
    <property type="protein sequence ID" value="KAJ7035424.1"/>
    <property type="molecule type" value="Genomic_DNA"/>
</dbReference>
<evidence type="ECO:0000256" key="2">
    <source>
        <dbReference type="SAM" id="MobiDB-lite"/>
    </source>
</evidence>
<dbReference type="GO" id="GO:0034098">
    <property type="term" value="C:VCP-NPL4-UFD1 AAA ATPase complex"/>
    <property type="evidence" value="ECO:0007669"/>
    <property type="project" value="TreeGrafter"/>
</dbReference>
<feature type="region of interest" description="Disordered" evidence="2">
    <location>
        <begin position="61"/>
        <end position="141"/>
    </location>
</feature>
<dbReference type="InterPro" id="IPR013083">
    <property type="entry name" value="Znf_RING/FYVE/PHD"/>
</dbReference>
<evidence type="ECO:0000313" key="5">
    <source>
        <dbReference type="Proteomes" id="UP001218188"/>
    </source>
</evidence>
<dbReference type="Pfam" id="PF13923">
    <property type="entry name" value="zf-C3HC4_2"/>
    <property type="match status" value="1"/>
</dbReference>
<dbReference type="PROSITE" id="PS50089">
    <property type="entry name" value="ZF_RING_2"/>
    <property type="match status" value="1"/>
</dbReference>
<keyword evidence="5" id="KW-1185">Reference proteome</keyword>
<keyword evidence="1" id="KW-0479">Metal-binding</keyword>
<feature type="region of interest" description="Disordered" evidence="2">
    <location>
        <begin position="1"/>
        <end position="44"/>
    </location>
</feature>
<dbReference type="PANTHER" id="PTHR46016:SF2">
    <property type="entry name" value="E3 UBIQUITIN-PROTEIN LIGASE RNF125"/>
    <property type="match status" value="1"/>
</dbReference>
<keyword evidence="1" id="KW-0863">Zinc-finger</keyword>
<sequence length="246" mass="27492">MPGSPGTIDNPLVLGSSSPLPSRGPSRRRGPPAKLPVPVNHPEWPPRKIQAKVVLRTPVLRSPIPPDSWATVHSPPIESESKLPTESATVGRAASCRTPLKWPKPGVKWPNSDAGIRRRQPPAPAPPAQGWRQPRKEPLTTDSVLLSDVKPPTMTTTRTHQSCGICLHLKSHPVSYRCGHSHCYRCIRVWLESQWTCPTCRTTMTEEPFRHYVEEEGLAADHPTFRDRSRVDYKWTGLRFPSANEL</sequence>
<dbReference type="SUPFAM" id="SSF57850">
    <property type="entry name" value="RING/U-box"/>
    <property type="match status" value="1"/>
</dbReference>
<comment type="caution">
    <text evidence="4">The sequence shown here is derived from an EMBL/GenBank/DDBJ whole genome shotgun (WGS) entry which is preliminary data.</text>
</comment>
<protein>
    <recommendedName>
        <fullName evidence="3">RING-type domain-containing protein</fullName>
    </recommendedName>
</protein>
<feature type="domain" description="RING-type" evidence="3">
    <location>
        <begin position="163"/>
        <end position="201"/>
    </location>
</feature>
<evidence type="ECO:0000259" key="3">
    <source>
        <dbReference type="PROSITE" id="PS50089"/>
    </source>
</evidence>
<reference evidence="4" key="1">
    <citation type="submission" date="2023-03" db="EMBL/GenBank/DDBJ databases">
        <title>Massive genome expansion in bonnet fungi (Mycena s.s.) driven by repeated elements and novel gene families across ecological guilds.</title>
        <authorList>
            <consortium name="Lawrence Berkeley National Laboratory"/>
            <person name="Harder C.B."/>
            <person name="Miyauchi S."/>
            <person name="Viragh M."/>
            <person name="Kuo A."/>
            <person name="Thoen E."/>
            <person name="Andreopoulos B."/>
            <person name="Lu D."/>
            <person name="Skrede I."/>
            <person name="Drula E."/>
            <person name="Henrissat B."/>
            <person name="Morin E."/>
            <person name="Kohler A."/>
            <person name="Barry K."/>
            <person name="LaButti K."/>
            <person name="Morin E."/>
            <person name="Salamov A."/>
            <person name="Lipzen A."/>
            <person name="Mereny Z."/>
            <person name="Hegedus B."/>
            <person name="Baldrian P."/>
            <person name="Stursova M."/>
            <person name="Weitz H."/>
            <person name="Taylor A."/>
            <person name="Grigoriev I.V."/>
            <person name="Nagy L.G."/>
            <person name="Martin F."/>
            <person name="Kauserud H."/>
        </authorList>
    </citation>
    <scope>NUCLEOTIDE SEQUENCE</scope>
    <source>
        <strain evidence="4">CBHHK200</strain>
    </source>
</reference>
<evidence type="ECO:0000313" key="4">
    <source>
        <dbReference type="EMBL" id="KAJ7035424.1"/>
    </source>
</evidence>